<evidence type="ECO:0000259" key="1">
    <source>
        <dbReference type="PROSITE" id="PS50910"/>
    </source>
</evidence>
<dbReference type="PANTHER" id="PTHR46919:SF2">
    <property type="entry name" value="SACSIN"/>
    <property type="match status" value="1"/>
</dbReference>
<name>A0ABD1J2U0_9TELE</name>
<dbReference type="EMBL" id="JBHFQA010000020">
    <property type="protein sequence ID" value="KAL2081508.1"/>
    <property type="molecule type" value="Genomic_DNA"/>
</dbReference>
<evidence type="ECO:0000313" key="2">
    <source>
        <dbReference type="EMBL" id="KAL2081508.1"/>
    </source>
</evidence>
<dbReference type="InterPro" id="IPR007842">
    <property type="entry name" value="HEPN_dom"/>
</dbReference>
<evidence type="ECO:0000313" key="3">
    <source>
        <dbReference type="Proteomes" id="UP001591681"/>
    </source>
</evidence>
<dbReference type="Pfam" id="PF05168">
    <property type="entry name" value="HEPN"/>
    <property type="match status" value="1"/>
</dbReference>
<dbReference type="Pfam" id="PF25794">
    <property type="entry name" value="SACS"/>
    <property type="match status" value="3"/>
</dbReference>
<keyword evidence="3" id="KW-1185">Reference proteome</keyword>
<dbReference type="Gene3D" id="3.30.565.10">
    <property type="entry name" value="Histidine kinase-like ATPase, C-terminal domain"/>
    <property type="match status" value="1"/>
</dbReference>
<dbReference type="NCBIfam" id="NF047352">
    <property type="entry name" value="P_loop_sacsin"/>
    <property type="match status" value="3"/>
</dbReference>
<dbReference type="SUPFAM" id="SSF81593">
    <property type="entry name" value="Nucleotidyltransferase substrate binding subunit/domain"/>
    <property type="match status" value="1"/>
</dbReference>
<gene>
    <name evidence="2" type="ORF">ACEWY4_023361</name>
</gene>
<feature type="domain" description="HEPN" evidence="1">
    <location>
        <begin position="3913"/>
        <end position="4029"/>
    </location>
</feature>
<dbReference type="InterPro" id="IPR058210">
    <property type="entry name" value="SACS/Nov_dom"/>
</dbReference>
<dbReference type="SMART" id="SM00748">
    <property type="entry name" value="HEPN"/>
    <property type="match status" value="1"/>
</dbReference>
<dbReference type="Proteomes" id="UP001591681">
    <property type="component" value="Unassembled WGS sequence"/>
</dbReference>
<dbReference type="PROSITE" id="PS50910">
    <property type="entry name" value="HEPN"/>
    <property type="match status" value="1"/>
</dbReference>
<dbReference type="InterPro" id="IPR036890">
    <property type="entry name" value="HATPase_C_sf"/>
</dbReference>
<dbReference type="Gene3D" id="1.20.120.330">
    <property type="entry name" value="Nucleotidyltransferases domain 2"/>
    <property type="match status" value="1"/>
</dbReference>
<dbReference type="SUPFAM" id="SSF55874">
    <property type="entry name" value="ATPase domain of HSP90 chaperone/DNA topoisomerase II/histidine kinase"/>
    <property type="match status" value="3"/>
</dbReference>
<comment type="caution">
    <text evidence="2">The sequence shown here is derived from an EMBL/GenBank/DDBJ whole genome shotgun (WGS) entry which is preliminary data.</text>
</comment>
<protein>
    <recommendedName>
        <fullName evidence="1">HEPN domain-containing protein</fullName>
    </recommendedName>
</protein>
<organism evidence="2 3">
    <name type="scientific">Coilia grayii</name>
    <name type="common">Gray's grenadier anchovy</name>
    <dbReference type="NCBI Taxonomy" id="363190"/>
    <lineage>
        <taxon>Eukaryota</taxon>
        <taxon>Metazoa</taxon>
        <taxon>Chordata</taxon>
        <taxon>Craniata</taxon>
        <taxon>Vertebrata</taxon>
        <taxon>Euteleostomi</taxon>
        <taxon>Actinopterygii</taxon>
        <taxon>Neopterygii</taxon>
        <taxon>Teleostei</taxon>
        <taxon>Clupei</taxon>
        <taxon>Clupeiformes</taxon>
        <taxon>Clupeoidei</taxon>
        <taxon>Engraulidae</taxon>
        <taxon>Coilinae</taxon>
        <taxon>Coilia</taxon>
    </lineage>
</organism>
<sequence>MSVPVKKGRKKKDTFGATSPPFIDYLKDILRRYPDGGQILKELIQNADDAGASEVVFIHDERAYEKDSLWSQDLDKYQGPALYAFNNAVFTEEDWHGIQATGRSVKRNDPNRVGRFGIGFNSVYHITDVPCIFSSKYLGLLDPQEKIFGDGEGGFRWSLDDDDERSELLTLKDQFQPLRDIVQQVSNTTWEKAIEEDQYFKGTLFRFPLRSESSEISDNLYDSQKVVELFDSFIADADISLLFLRHVSSVSLMHIDSCGSAVVRLRVSLLSTACSDSDHTDNCSEGTTVFKTISATSLSEGQKNTKWLVTSYCLTEGEVAKIDSLAEKLCYRPQVDLAFPCDPENLFSDGRLSCFLPLPNNESNKTGLPVHINACFGLTDNRRHIKWQDVDQKNDEAAQWNEILMTDVLPHTYLKMILDAIQCCRNSILSATSVYNLWPNIVQMQHKEKWHEIAKDVLERLLNDQAVFSLAKDEKIWVTPSDSLFLAGDIENPTLTSALARVLIAKGENLIDIPQHVMNDIRCVVSEPDTLQWVTPHFVRDVLLRSGLGEVSPHDKLSLLEYVLSDGKYEELEGLQLLPLTSGIFKTFSDRDDCTALIDNKEFPRELLPFCKARFVSQELSPNSLCHLRNLATKGLFKIINLDTQNVADFTKQHLPHNWKNGQGYVIWDLDNPQHPQRGWLVELWKYLNCHWEDLGHFIGMPIIPVEPLGIDSKSVLLAKLERNPTMVFQQSKHSSLPEQIQNVIKNVGGTVIKRDECLKHDDIETFLFPPSQKSLLKIFLNLNSDQVISGIHSTSCTEKEELKSFLSSLDFLSNEEQSIVSQMPLFQLMSGEYVCAKGNHAVVLNSSPAIPSDLPIPNSVVQCATEADRRLLTMLKVDLLDSALLALHLVRCIETGSFSAENEKKTMLWILQHGATLFSQNVMLHKKCKELKFIETKGQCQKTKASDVFHPNNDTFKTIFETKFFPSSDYTMTPQMLQSLKQLGLKSKEKDISPNNVLHVIESIERVHTGEESWEKADTLLRVLNDNDIISNFSPSQLEQLQKIQWFPCENPYIKTKDLNERDRKRAFYKPCDIRHTSYHTVVGHVMPLTSKLNEKACRQLGLLNPPPAVKVMENLSALNSMSQTMHDLDKDVQFKTTLHESYKFMQDHIGLFRELIKNNNSVPWLWIDNHFVSPNDVVLAYPPDLDLTSYIEKVPEEYLPFKVLWTESGVKSTLSADEIEKILYDVKERIDQRNPPFGNPSELRVSINILNWMRKMKKTAKDDTPVPVKAENQMFTLQPASTTVFCDINKEGLTDLKEDHEDFHVIHEEVLPVTAEWLEIPLLSTRILKPEFIGIEQCGQTEPITQRIKNILREYDEDSDIFKELLQNAEDAGAKTCRFMVDFRNHTEPSDSLIDSGMSLCSGPCLWTFNDELFSDEDWKNITKVGSASKETKVEKIGKFGIGFNAVYHVTDVPSILSGKNLLIFDPNVTHLKKYIKNTGNPGIKLNLFHERIFRRFPGQFRSFEGIFDCDFSEKSTQKFYNGTLMKLPFRTPEESKISEISTKVYDTDRIIDFEKHLTEKAQTHLLFLRNVENLSLQTLPENSTTPPTKDQTKTLVQITRKVVDTVKITDGIPKDIQRRCITSLMQRYPKCADIIDSSKASITEIIESNIHGSDFKYWLLYSCFGTHSSLRMAHEENELNTVSLPIGGIAVPLVKKSQPAKWAASKSSLIGQAFSFLPLSIKTGLPVNINASFAVMSNRKCLCETGLKAEWNRALLKDAVTNAYISTLLILKKLSEDGILSDYQYYSFWPNKEEVGTAFQPLVDAIYSAIAEGFCNRDLELFSDGKNWCSLNNVKFLDPSITQHKEVGELAEKMFKSHQNPGTCAVSLPLWVREGLIKSGFEDIVKSRTLSWADFFQEVVLRNLHSLECHDRNSIILSAIDLNDDEVDELLKGHRCIPSQSGELQYIKRTVNPSGKVACLYDYEEGRFLDGTRDDFCSPKRIQRLIALGMLNDHLALEDLTERVGTITKVWEKDKTKAMKRLQCLFDLMEELSVDKKSHHWCSLQNTTFIPALLPVNMQSGSSVTATLKKPCQVYHSSCHNLVNMTEFTVDHGHLKIHIDNPVLEKLGVRKTPPLYVVLKQLDEASKCDVQDQSLLEGIAHDSYAYLNKWLNDEGDPTHIAEFAKSVPFIFVENRLVHVSSVAKGQEFEAKPYLFVLPNKFSKFNTLWECVGVQQQFTSQQFATVLHEIESKYGPNPLSDSDLNICLDILRKGLLKTKDAVSQNYLVPDENSVLRPSSDLHYNDSPWMPVSAVTLCHKLISRDVACHLGVKTTKHHTQQVHVVDGYSPFAKEFGQHEKLTVRIKNIIDAYPSKKDIIKELLQNADDAEATEIHFIWDKRKHGTEKTFGKKWNSLQGAALCVYNNKVFTDTDLKGIQRLGEGGKHGQCGKTGKYGLGFNSVYHLTDCPAIVTGDKWLCISDPHVKYAGLATKQSPGCMFKLEEDFKNAFTDVYETFLPSDFKLKSGTMFRFPLRTEEMAGKSEICKAHVTDNQMMELLEVLAEDSDGLILFLKHIKKIQFHTINPNSKKLQCEYTIEKELSEKDMTKRTHFQSQVQNSVIPCQVIYNVTVSSSDPKAKVQKQRQWVVAEQFGSHQPNASKINWESDVSQTPQAAVAACVKAKPTESEFTGKLFCSLPLPGNTGLPVHINGNFEVDSSRRDLWKADEVSLKTEWNESLKLDIISHLYADLLKHIQMTIKTGKHHSVSSLGSQLDSDFLKFFPLITRDVKKEWHTMVNHVYRSIRERDLSVIPILRTSKEKPAHLTTNKFLKTYTDSKYPMATKYTVSWSNVCKHSPVDSPHFTKEIADDMFSVLEDIGIGVFPWSSEMENVSAGFKAAGVEVMELCPNNVRNYLKEKPLNDAQKTSGGLPLPIDQTLIKNKSRFSLLLEFCMKDIEENDMDSVDGLPLLLTQDQMLRVFDRESPKHFSRFWKIFQGHEAVFVDYFLMFSHHEKLQQGGYIAKLTIPVAAKLLKPLLDDLTENSDIEPPAWLKQLWELFSDEISFEASEDEQESRSFKEIKEAFMDYPIVPIIIPSQQNKHGLQTMRNLSSVVWDPKDHRSSILLKLGLMTLNDRFFAGLYQLRVTHLKPEALKADDSTLVLDQLLKIPHSSFKRLSSSELDDLVDFLQSGVSAAKNTQEYQSKLRSLPLFETVQGERRSIRGYSNVFILKTDLIDKFPDLFNIDTDENVFLKNSIVNNHLSHNMKIEILTDLDFYVKFLLQSLHKLTEYQVLGCIRLLLILKERQAYQKFKDEIIGKLRGVRFIADIHGTLQVASYFFDDGQPLYRTMLPPEKFVPLKFWKLFHSETTVKQLLNDLGLNHTVSVADIIQFANTIQADAKGKICLQGLKQKSSAVFREALKCNDTNKKSNLLNKIANIKFIFPVQIQKELCDYHQPFAGERDVVSIKGSLLDVNTDQCLIWTSMPILPTFSQSYITDLIKAGAVDQPPSEFVAKNVSNICQSRCQGKSLMDIRERVFVKSYAYLQSTDFSESQLQDLPVVLVENETVLVKPSQAVLSLDNHEDFRPYLFKINPKHALFAEFFRRIGVEDRPTILQYSTVLQDIYMDSKGKETLNPNQKVTLKRAVQDLFQLIKDQPQNAQLLERLYLPSSDGKLYKSNDLYFNDTIFQTARLKHSLKDKLNLLMNLGHCHLNFDIYKHQKLLQMLPKNIRPTMLSSVTSEKLVISSKKLCEYGKNCEFSGWFERHLSSSPFLHGLTCLIREQSKGTISRADAVKQCKNTFGKLQITCCECLETELFLGQEPLANTTSDTQVYINKETQGCSFYLKHSNDMAVKVMHEVAMTLSKEINILLQNLLSSHFLQVLVQLLLCDTMEEVEKTLEKCAIRNSDSREEGHHHPDPGSPIPEEWYDAKRWYLQAQCDLNAARHDTGGGSTEWCLFKIHQAVEKALIAAEYRRWGKHSPNCSISSLAQKVSGYSPQLQALPGLVSRLKGLGVDAKTTQYPNYHPPPKIPNNTFQPEHEKESLNIALELLQTVDTYITC</sequence>
<dbReference type="PANTHER" id="PTHR46919">
    <property type="entry name" value="ZINC FINGER, C3HC4 TYPE (RING FINGER) FAMILY PROTEIN"/>
    <property type="match status" value="1"/>
</dbReference>
<accession>A0ABD1J2U0</accession>
<proteinExistence type="predicted"/>
<reference evidence="2 3" key="1">
    <citation type="submission" date="2024-09" db="EMBL/GenBank/DDBJ databases">
        <title>A chromosome-level genome assembly of Gray's grenadier anchovy, Coilia grayii.</title>
        <authorList>
            <person name="Fu Z."/>
        </authorList>
    </citation>
    <scope>NUCLEOTIDE SEQUENCE [LARGE SCALE GENOMIC DNA]</scope>
    <source>
        <strain evidence="2">G4</strain>
        <tissue evidence="2">Muscle</tissue>
    </source>
</reference>